<dbReference type="EMBL" id="MKZQ01000080">
    <property type="protein sequence ID" value="PJN63013.1"/>
    <property type="molecule type" value="Genomic_DNA"/>
</dbReference>
<feature type="domain" description="PhnB-like" evidence="1">
    <location>
        <begin position="6"/>
        <end position="132"/>
    </location>
</feature>
<dbReference type="InterPro" id="IPR009725">
    <property type="entry name" value="3_dmu_93_MTrfase"/>
</dbReference>
<dbReference type="AlphaFoldDB" id="A0A084ISS0"/>
<dbReference type="EMBL" id="LRPH01000093">
    <property type="protein sequence ID" value="KWU55059.1"/>
    <property type="molecule type" value="Genomic_DNA"/>
</dbReference>
<reference evidence="3" key="2">
    <citation type="submission" date="2016-01" db="EMBL/GenBank/DDBJ databases">
        <authorList>
            <person name="Van Zyl L.J."/>
            <person name="Matobola R."/>
            <person name="Klein T."/>
            <person name="Biteghe F.A."/>
            <person name="Kirby B."/>
            <person name="Trindade M.I."/>
        </authorList>
    </citation>
    <scope>NUCLEOTIDE SEQUENCE</scope>
    <source>
        <strain evidence="3">PE8-15</strain>
    </source>
</reference>
<evidence type="ECO:0000313" key="3">
    <source>
        <dbReference type="EMBL" id="KWU55059.1"/>
    </source>
</evidence>
<dbReference type="Pfam" id="PF06983">
    <property type="entry name" value="3-dmu-9_3-mt"/>
    <property type="match status" value="1"/>
</dbReference>
<evidence type="ECO:0000313" key="11">
    <source>
        <dbReference type="Proteomes" id="UP000596196"/>
    </source>
</evidence>
<dbReference type="Proteomes" id="UP000006976">
    <property type="component" value="Unassembled WGS sequence"/>
</dbReference>
<dbReference type="PANTHER" id="PTHR33990:SF4">
    <property type="entry name" value="PHNB-LIKE DOMAIN-CONTAINING PROTEIN"/>
    <property type="match status" value="1"/>
</dbReference>
<dbReference type="PIRSF" id="PIRSF500687">
    <property type="entry name" value="MTase_demethylubiq_bact"/>
    <property type="match status" value="1"/>
</dbReference>
<dbReference type="PIRSF" id="PIRSF021700">
    <property type="entry name" value="3_dmu_93_MTrfase"/>
    <property type="match status" value="1"/>
</dbReference>
<dbReference type="Gene3D" id="3.30.720.110">
    <property type="match status" value="1"/>
</dbReference>
<reference evidence="5 10" key="4">
    <citation type="submission" date="2016-10" db="EMBL/GenBank/DDBJ databases">
        <title>Genome Sequence of Bacillus weihenstephanensis GM6LP.</title>
        <authorList>
            <person name="Poehlein A."/>
            <person name="Wemheuer F."/>
            <person name="Hollensteiner J."/>
            <person name="Wemheuer B."/>
        </authorList>
    </citation>
    <scope>NUCLEOTIDE SEQUENCE [LARGE SCALE GENOMIC DNA]</scope>
    <source>
        <strain evidence="5 10">GM6LP</strain>
    </source>
</reference>
<dbReference type="KEGG" id="bmyo:BG05_3562"/>
<reference evidence="8" key="3">
    <citation type="submission" date="2016-01" db="EMBL/GenBank/DDBJ databases">
        <authorList>
            <person name="McClelland M."/>
            <person name="Jain A."/>
            <person name="Saraogi P."/>
            <person name="Mendelson R."/>
            <person name="Westerman R."/>
            <person name="SanMiguel P."/>
            <person name="Csonka L."/>
        </authorList>
    </citation>
    <scope>NUCLEOTIDE SEQUENCE [LARGE SCALE GENOMIC DNA]</scope>
    <source>
        <strain evidence="8">PE8-15</strain>
    </source>
</reference>
<sequence>MGNTNQKITTFLMFEGKAEEAMNFYTSLFNQSEIVSISRYDENGPGKEGTVIHATFTLNGQEFMCIDSYVKHDFTFTPAMSLYVTCDTEEEIETVFNKLAQDGKVLMPLGSYPFSKKFGWLNDKYGVSWQLTLAGDE</sequence>
<proteinExistence type="predicted"/>
<reference evidence="4 9" key="5">
    <citation type="submission" date="2016-12" db="EMBL/GenBank/DDBJ databases">
        <title>Genome Sequences of Twelve Sporeforming Bacillus Species Isolated from Foods.</title>
        <authorList>
            <person name="De Jong A."/>
            <person name="Holsappel S."/>
            <person name="Kuipers O.P."/>
        </authorList>
    </citation>
    <scope>NUCLEOTIDE SEQUENCE [LARGE SCALE GENOMIC DNA]</scope>
    <source>
        <strain evidence="4 9">S3E15</strain>
    </source>
</reference>
<dbReference type="RefSeq" id="WP_002012925.1">
    <property type="nucleotide sequence ID" value="NZ_CAKJWQ010000002.1"/>
</dbReference>
<dbReference type="Gene3D" id="3.30.720.100">
    <property type="match status" value="1"/>
</dbReference>
<evidence type="ECO:0000313" key="8">
    <source>
        <dbReference type="Proteomes" id="UP000065797"/>
    </source>
</evidence>
<accession>J8F9X3</accession>
<dbReference type="EMBL" id="MRWU01000014">
    <property type="protein sequence ID" value="OSX90834.1"/>
    <property type="molecule type" value="Genomic_DNA"/>
</dbReference>
<evidence type="ECO:0000259" key="1">
    <source>
        <dbReference type="Pfam" id="PF06983"/>
    </source>
</evidence>
<dbReference type="SUPFAM" id="SSF54593">
    <property type="entry name" value="Glyoxalase/Bleomycin resistance protein/Dihydroxybiphenyl dioxygenase"/>
    <property type="match status" value="1"/>
</dbReference>
<dbReference type="InterPro" id="IPR029068">
    <property type="entry name" value="Glyas_Bleomycin-R_OHBP_Dase"/>
</dbReference>
<evidence type="ECO:0000313" key="6">
    <source>
        <dbReference type="EMBL" id="QQA18183.1"/>
    </source>
</evidence>
<gene>
    <name evidence="3" type="ORF">AWW70_26020</name>
    <name evidence="5" type="ORF">BACWE_52070</name>
    <name evidence="6" type="ORF">I6G81_12350</name>
    <name evidence="2" type="ORF">III_03002</name>
    <name evidence="4" type="ORF">S3E15_01462</name>
</gene>
<evidence type="ECO:0000313" key="10">
    <source>
        <dbReference type="Proteomes" id="UP000236165"/>
    </source>
</evidence>
<evidence type="ECO:0000313" key="4">
    <source>
        <dbReference type="EMBL" id="OSX90834.1"/>
    </source>
</evidence>
<accession>A0A084ISS0</accession>
<dbReference type="Proteomes" id="UP000236165">
    <property type="component" value="Unassembled WGS sequence"/>
</dbReference>
<evidence type="ECO:0000313" key="2">
    <source>
        <dbReference type="EMBL" id="EJR40214.1"/>
    </source>
</evidence>
<dbReference type="Proteomes" id="UP000065797">
    <property type="component" value="Unassembled WGS sequence"/>
</dbReference>
<reference evidence="2 7" key="1">
    <citation type="submission" date="2012-04" db="EMBL/GenBank/DDBJ databases">
        <title>The Genome Sequence of Bacillus cereus VD078.</title>
        <authorList>
            <consortium name="The Broad Institute Genome Sequencing Platform"/>
            <consortium name="The Broad Institute Genome Sequencing Center for Infectious Disease"/>
            <person name="Feldgarden M."/>
            <person name="Van der Auwera G.A."/>
            <person name="Mahillon J."/>
            <person name="Duprez V."/>
            <person name="Timmery S."/>
            <person name="Mattelet C."/>
            <person name="Dierick K."/>
            <person name="Sun M."/>
            <person name="Yu Z."/>
            <person name="Zhu L."/>
            <person name="Hu X."/>
            <person name="Shank E.B."/>
            <person name="Swiecicka I."/>
            <person name="Hansen B.M."/>
            <person name="Andrup L."/>
            <person name="Young S.K."/>
            <person name="Zeng Q."/>
            <person name="Gargeya S."/>
            <person name="Fitzgerald M."/>
            <person name="Haas B."/>
            <person name="Abouelleil A."/>
            <person name="Alvarado L."/>
            <person name="Arachchi H.M."/>
            <person name="Berlin A."/>
            <person name="Chapman S.B."/>
            <person name="Goldberg J."/>
            <person name="Griggs A."/>
            <person name="Gujja S."/>
            <person name="Hansen M."/>
            <person name="Howarth C."/>
            <person name="Imamovic A."/>
            <person name="Larimer J."/>
            <person name="McCowen C."/>
            <person name="Montmayeur A."/>
            <person name="Murphy C."/>
            <person name="Neiman D."/>
            <person name="Pearson M."/>
            <person name="Priest M."/>
            <person name="Roberts A."/>
            <person name="Saif S."/>
            <person name="Shea T."/>
            <person name="Sisk P."/>
            <person name="Sykes S."/>
            <person name="Wortman J."/>
            <person name="Nusbaum C."/>
            <person name="Birren B."/>
        </authorList>
    </citation>
    <scope>NUCLEOTIDE SEQUENCE [LARGE SCALE GENOMIC DNA]</scope>
    <source>
        <strain evidence="2 7">VD078</strain>
    </source>
</reference>
<organism evidence="5 10">
    <name type="scientific">Bacillus mycoides</name>
    <dbReference type="NCBI Taxonomy" id="1405"/>
    <lineage>
        <taxon>Bacteria</taxon>
        <taxon>Bacillati</taxon>
        <taxon>Bacillota</taxon>
        <taxon>Bacilli</taxon>
        <taxon>Bacillales</taxon>
        <taxon>Bacillaceae</taxon>
        <taxon>Bacillus</taxon>
        <taxon>Bacillus cereus group</taxon>
    </lineage>
</organism>
<evidence type="ECO:0000313" key="5">
    <source>
        <dbReference type="EMBL" id="PJN63013.1"/>
    </source>
</evidence>
<keyword evidence="11" id="KW-1185">Reference proteome</keyword>
<accession>C2PW27</accession>
<protein>
    <submittedName>
        <fullName evidence="6">VOC family protein</fullName>
    </submittedName>
</protein>
<dbReference type="InterPro" id="IPR028973">
    <property type="entry name" value="PhnB-like"/>
</dbReference>
<dbReference type="EMBL" id="CP065877">
    <property type="protein sequence ID" value="QQA18183.1"/>
    <property type="molecule type" value="Genomic_DNA"/>
</dbReference>
<evidence type="ECO:0000313" key="9">
    <source>
        <dbReference type="Proteomes" id="UP000194131"/>
    </source>
</evidence>
<dbReference type="PANTHER" id="PTHR33990">
    <property type="entry name" value="PROTEIN YJDN-RELATED"/>
    <property type="match status" value="1"/>
</dbReference>
<dbReference type="Proteomes" id="UP000194131">
    <property type="component" value="Unassembled WGS sequence"/>
</dbReference>
<evidence type="ECO:0000313" key="7">
    <source>
        <dbReference type="Proteomes" id="UP000006976"/>
    </source>
</evidence>
<reference evidence="6 11" key="6">
    <citation type="submission" date="2020-12" db="EMBL/GenBank/DDBJ databases">
        <title>FDA dAtabase for Regulatory Grade micrObial Sequences (FDA-ARGOS): Supporting development and validation of Infectious Disease Dx tests.</title>
        <authorList>
            <person name="Nelson B."/>
            <person name="Plummer A."/>
            <person name="Tallon L."/>
            <person name="Sadzewicz L."/>
            <person name="Zhao X."/>
            <person name="Boylan J."/>
            <person name="Ott S."/>
            <person name="Bowen H."/>
            <person name="Vavikolanu K."/>
            <person name="Mehta A."/>
            <person name="Aluvathingal J."/>
            <person name="Nadendla S."/>
            <person name="Myers T."/>
            <person name="Yan Y."/>
            <person name="Sichtig H."/>
        </authorList>
    </citation>
    <scope>NUCLEOTIDE SEQUENCE [LARGE SCALE GENOMIC DNA]</scope>
    <source>
        <strain evidence="6 11">FDAARGOS_924</strain>
    </source>
</reference>
<name>A0A084ISS0_BACMY</name>
<dbReference type="EMBL" id="AHEV01000016">
    <property type="protein sequence ID" value="EJR40214.1"/>
    <property type="molecule type" value="Genomic_DNA"/>
</dbReference>
<dbReference type="PATRIC" id="fig|1405.16.peg.6104"/>
<dbReference type="Proteomes" id="UP000596196">
    <property type="component" value="Chromosome"/>
</dbReference>
<accession>A0A0B5SBR3</accession>
<dbReference type="InterPro" id="IPR027259">
    <property type="entry name" value="MTase_demethylubiq_bac"/>
</dbReference>
<dbReference type="CDD" id="cd06588">
    <property type="entry name" value="PhnB_like"/>
    <property type="match status" value="1"/>
</dbReference>